<dbReference type="KEGG" id="pti:PHATRDRAFT_48040"/>
<feature type="region of interest" description="Disordered" evidence="2">
    <location>
        <begin position="1"/>
        <end position="22"/>
    </location>
</feature>
<dbReference type="OrthoDB" id="6431331at2759"/>
<protein>
    <recommendedName>
        <fullName evidence="6">AB hydrolase-1 domain-containing protein</fullName>
    </recommendedName>
</protein>
<evidence type="ECO:0000256" key="1">
    <source>
        <dbReference type="SAM" id="Coils"/>
    </source>
</evidence>
<dbReference type="PANTHER" id="PTHR37471:SF1">
    <property type="entry name" value="AB HYDROLASE-1 DOMAIN-CONTAINING PROTEIN"/>
    <property type="match status" value="1"/>
</dbReference>
<evidence type="ECO:0000256" key="3">
    <source>
        <dbReference type="SAM" id="Phobius"/>
    </source>
</evidence>
<evidence type="ECO:0000313" key="4">
    <source>
        <dbReference type="EMBL" id="EEC46203.1"/>
    </source>
</evidence>
<keyword evidence="5" id="KW-1185">Reference proteome</keyword>
<evidence type="ECO:0000313" key="5">
    <source>
        <dbReference type="Proteomes" id="UP000000759"/>
    </source>
</evidence>
<keyword evidence="3" id="KW-0472">Membrane</keyword>
<dbReference type="SUPFAM" id="SSF53474">
    <property type="entry name" value="alpha/beta-Hydrolases"/>
    <property type="match status" value="1"/>
</dbReference>
<organism evidence="4 5">
    <name type="scientific">Phaeodactylum tricornutum (strain CCAP 1055/1)</name>
    <dbReference type="NCBI Taxonomy" id="556484"/>
    <lineage>
        <taxon>Eukaryota</taxon>
        <taxon>Sar</taxon>
        <taxon>Stramenopiles</taxon>
        <taxon>Ochrophyta</taxon>
        <taxon>Bacillariophyta</taxon>
        <taxon>Bacillariophyceae</taxon>
        <taxon>Bacillariophycidae</taxon>
        <taxon>Naviculales</taxon>
        <taxon>Phaeodactylaceae</taxon>
        <taxon>Phaeodactylum</taxon>
    </lineage>
</organism>
<keyword evidence="3" id="KW-0812">Transmembrane</keyword>
<dbReference type="InterPro" id="IPR029058">
    <property type="entry name" value="AB_hydrolase_fold"/>
</dbReference>
<dbReference type="Gene3D" id="3.40.50.1820">
    <property type="entry name" value="alpha/beta hydrolase"/>
    <property type="match status" value="1"/>
</dbReference>
<sequence>MPRDPLKHTSATPPSRSAHPYRSPVRQYFSRRDRSRGIPEIPVDAESWVGIYSGWALLWGCLFLLIPVCYVYIALTLLRELCFAFPDSLYASIQTHLPSLANIVNALEQHSSRAVEFWCWIEGIFYIGCKWHVRWLQTRDPLEASLSAAPMMDLSERQELWNFMMESERDIVGFLRGWFFDQPLENISKYDVRDFAAWSLFETRHQEHLSTSELEQLEAFVDEIQVRISLELYGEDSDEDSVSVQLDFERRDDMEIWQHNLPRPTKQFEFSEESNIEEPNFFSNLYETYRTRYDQMVRTGENMVPTFHTVQEIRNLVANADFHPVQDLRNMVGNTAQRFAEAEEHAKATGRQVYETLVPTGSSIDKQLSAMSRATYTQLTEAWNSVKNISERLETARFLSKQRQRLRQQLKGYRVMLNRMLEKSSAVPSKQMASLMRQITECNQAMEHLESRAQNAFVQATGFAQRTLPSFLQRKEPQHFAKYSSDPLLGIATYPLGFHLLILGGTEIPLRILMAKRGFTRNVCGAVSYYFHPGSSTDDDDELGEKMPIAFVHGIGIGLIAYMPLIDRLLATGRPIILPEIPYVSAFRPWQSPNAVLQPAVVTSTMTAILATHGFMLATWVGHSYGTSWLSYMCKYAPNAVAALLFLDPVCFCLHLPRLTKSFVYTRADPGTISYLVRTDIMTNWTVQRSFPWAWIDLFVEHIEVPCSIYLSERDALVPSNKIAEYLRSKDIPIREFQGHAPDDFDGASINCTVFLGVGHGDWTENTVLTVPDIANSVEVLCRRAELLHEKSQ</sequence>
<dbReference type="InParanoid" id="B7G5S2"/>
<dbReference type="HOGENOM" id="CLU_354310_0_0_1"/>
<evidence type="ECO:0000256" key="2">
    <source>
        <dbReference type="SAM" id="MobiDB-lite"/>
    </source>
</evidence>
<accession>B7G5S2</accession>
<proteinExistence type="predicted"/>
<dbReference type="Proteomes" id="UP000000759">
    <property type="component" value="Chromosome 15"/>
</dbReference>
<reference evidence="4 5" key="1">
    <citation type="journal article" date="2008" name="Nature">
        <title>The Phaeodactylum genome reveals the evolutionary history of diatom genomes.</title>
        <authorList>
            <person name="Bowler C."/>
            <person name="Allen A.E."/>
            <person name="Badger J.H."/>
            <person name="Grimwood J."/>
            <person name="Jabbari K."/>
            <person name="Kuo A."/>
            <person name="Maheswari U."/>
            <person name="Martens C."/>
            <person name="Maumus F."/>
            <person name="Otillar R.P."/>
            <person name="Rayko E."/>
            <person name="Salamov A."/>
            <person name="Vandepoele K."/>
            <person name="Beszteri B."/>
            <person name="Gruber A."/>
            <person name="Heijde M."/>
            <person name="Katinka M."/>
            <person name="Mock T."/>
            <person name="Valentin K."/>
            <person name="Verret F."/>
            <person name="Berges J.A."/>
            <person name="Brownlee C."/>
            <person name="Cadoret J.P."/>
            <person name="Chiovitti A."/>
            <person name="Choi C.J."/>
            <person name="Coesel S."/>
            <person name="De Martino A."/>
            <person name="Detter J.C."/>
            <person name="Durkin C."/>
            <person name="Falciatore A."/>
            <person name="Fournet J."/>
            <person name="Haruta M."/>
            <person name="Huysman M.J."/>
            <person name="Jenkins B.D."/>
            <person name="Jiroutova K."/>
            <person name="Jorgensen R.E."/>
            <person name="Joubert Y."/>
            <person name="Kaplan A."/>
            <person name="Kroger N."/>
            <person name="Kroth P.G."/>
            <person name="La Roche J."/>
            <person name="Lindquist E."/>
            <person name="Lommer M."/>
            <person name="Martin-Jezequel V."/>
            <person name="Lopez P.J."/>
            <person name="Lucas S."/>
            <person name="Mangogna M."/>
            <person name="McGinnis K."/>
            <person name="Medlin L.K."/>
            <person name="Montsant A."/>
            <person name="Oudot-Le Secq M.P."/>
            <person name="Napoli C."/>
            <person name="Obornik M."/>
            <person name="Parker M.S."/>
            <person name="Petit J.L."/>
            <person name="Porcel B.M."/>
            <person name="Poulsen N."/>
            <person name="Robison M."/>
            <person name="Rychlewski L."/>
            <person name="Rynearson T.A."/>
            <person name="Schmutz J."/>
            <person name="Shapiro H."/>
            <person name="Siaut M."/>
            <person name="Stanley M."/>
            <person name="Sussman M.R."/>
            <person name="Taylor A.R."/>
            <person name="Vardi A."/>
            <person name="von Dassow P."/>
            <person name="Vyverman W."/>
            <person name="Willis A."/>
            <person name="Wyrwicz L.S."/>
            <person name="Rokhsar D.S."/>
            <person name="Weissenbach J."/>
            <person name="Armbrust E.V."/>
            <person name="Green B.R."/>
            <person name="Van de Peer Y."/>
            <person name="Grigoriev I.V."/>
        </authorList>
    </citation>
    <scope>NUCLEOTIDE SEQUENCE [LARGE SCALE GENOMIC DNA]</scope>
    <source>
        <strain evidence="4 5">CCAP 1055/1</strain>
    </source>
</reference>
<dbReference type="PaxDb" id="2850-Phatr48040"/>
<reference evidence="5" key="2">
    <citation type="submission" date="2008-08" db="EMBL/GenBank/DDBJ databases">
        <authorList>
            <consortium name="Diatom Consortium"/>
            <person name="Grigoriev I."/>
            <person name="Grimwood J."/>
            <person name="Kuo A."/>
            <person name="Otillar R.P."/>
            <person name="Salamov A."/>
            <person name="Detter J.C."/>
            <person name="Lindquist E."/>
            <person name="Shapiro H."/>
            <person name="Lucas S."/>
            <person name="Glavina del Rio T."/>
            <person name="Pitluck S."/>
            <person name="Rokhsar D."/>
            <person name="Bowler C."/>
        </authorList>
    </citation>
    <scope>GENOME REANNOTATION</scope>
    <source>
        <strain evidence="5">CCAP 1055/1</strain>
    </source>
</reference>
<name>B7G5S2_PHATC</name>
<feature type="coiled-coil region" evidence="1">
    <location>
        <begin position="403"/>
        <end position="452"/>
    </location>
</feature>
<dbReference type="GeneID" id="7203028"/>
<dbReference type="PANTHER" id="PTHR37471">
    <property type="entry name" value="UNNAMED PRODUCT"/>
    <property type="match status" value="1"/>
</dbReference>
<dbReference type="EMBL" id="CM000617">
    <property type="protein sequence ID" value="EEC46203.1"/>
    <property type="molecule type" value="Genomic_DNA"/>
</dbReference>
<evidence type="ECO:0008006" key="6">
    <source>
        <dbReference type="Google" id="ProtNLM"/>
    </source>
</evidence>
<dbReference type="AlphaFoldDB" id="B7G5S2"/>
<gene>
    <name evidence="4" type="ORF">PHATRDRAFT_48040</name>
</gene>
<dbReference type="eggNOG" id="ENOG502S8XM">
    <property type="taxonomic scope" value="Eukaryota"/>
</dbReference>
<keyword evidence="3" id="KW-1133">Transmembrane helix</keyword>
<keyword evidence="1" id="KW-0175">Coiled coil</keyword>
<dbReference type="RefSeq" id="XP_002182302.1">
    <property type="nucleotide sequence ID" value="XM_002182266.1"/>
</dbReference>
<feature type="transmembrane region" description="Helical" evidence="3">
    <location>
        <begin position="56"/>
        <end position="78"/>
    </location>
</feature>